<comment type="caution">
    <text evidence="1">The sequence shown here is derived from an EMBL/GenBank/DDBJ whole genome shotgun (WGS) entry which is preliminary data.</text>
</comment>
<name>A0ACB9F9P2_CICIN</name>
<accession>A0ACB9F9P2</accession>
<keyword evidence="2" id="KW-1185">Reference proteome</keyword>
<dbReference type="Proteomes" id="UP001055811">
    <property type="component" value="Linkage Group LG03"/>
</dbReference>
<evidence type="ECO:0000313" key="2">
    <source>
        <dbReference type="Proteomes" id="UP001055811"/>
    </source>
</evidence>
<organism evidence="1 2">
    <name type="scientific">Cichorium intybus</name>
    <name type="common">Chicory</name>
    <dbReference type="NCBI Taxonomy" id="13427"/>
    <lineage>
        <taxon>Eukaryota</taxon>
        <taxon>Viridiplantae</taxon>
        <taxon>Streptophyta</taxon>
        <taxon>Embryophyta</taxon>
        <taxon>Tracheophyta</taxon>
        <taxon>Spermatophyta</taxon>
        <taxon>Magnoliopsida</taxon>
        <taxon>eudicotyledons</taxon>
        <taxon>Gunneridae</taxon>
        <taxon>Pentapetalae</taxon>
        <taxon>asterids</taxon>
        <taxon>campanulids</taxon>
        <taxon>Asterales</taxon>
        <taxon>Asteraceae</taxon>
        <taxon>Cichorioideae</taxon>
        <taxon>Cichorieae</taxon>
        <taxon>Cichoriinae</taxon>
        <taxon>Cichorium</taxon>
    </lineage>
</organism>
<dbReference type="EMBL" id="CM042011">
    <property type="protein sequence ID" value="KAI3767767.1"/>
    <property type="molecule type" value="Genomic_DNA"/>
</dbReference>
<protein>
    <submittedName>
        <fullName evidence="1">Uncharacterized protein</fullName>
    </submittedName>
</protein>
<evidence type="ECO:0000313" key="1">
    <source>
        <dbReference type="EMBL" id="KAI3767767.1"/>
    </source>
</evidence>
<proteinExistence type="predicted"/>
<reference evidence="2" key="1">
    <citation type="journal article" date="2022" name="Mol. Ecol. Resour.">
        <title>The genomes of chicory, endive, great burdock and yacon provide insights into Asteraceae palaeo-polyploidization history and plant inulin production.</title>
        <authorList>
            <person name="Fan W."/>
            <person name="Wang S."/>
            <person name="Wang H."/>
            <person name="Wang A."/>
            <person name="Jiang F."/>
            <person name="Liu H."/>
            <person name="Zhao H."/>
            <person name="Xu D."/>
            <person name="Zhang Y."/>
        </authorList>
    </citation>
    <scope>NUCLEOTIDE SEQUENCE [LARGE SCALE GENOMIC DNA]</scope>
    <source>
        <strain evidence="2">cv. Punajuju</strain>
    </source>
</reference>
<sequence length="99" mass="10893">MMSHLPLSMDLSYLDIMGVVIGSDMADQYEIVRGEVVAVEGGNEESEGEDLEPEAEVVHPRRRRQVALPVQPEESANVQTTLCAIKMTQARIEAAQTQP</sequence>
<reference evidence="1 2" key="2">
    <citation type="journal article" date="2022" name="Mol. Ecol. Resour.">
        <title>The genomes of chicory, endive, great burdock and yacon provide insights into Asteraceae paleo-polyploidization history and plant inulin production.</title>
        <authorList>
            <person name="Fan W."/>
            <person name="Wang S."/>
            <person name="Wang H."/>
            <person name="Wang A."/>
            <person name="Jiang F."/>
            <person name="Liu H."/>
            <person name="Zhao H."/>
            <person name="Xu D."/>
            <person name="Zhang Y."/>
        </authorList>
    </citation>
    <scope>NUCLEOTIDE SEQUENCE [LARGE SCALE GENOMIC DNA]</scope>
    <source>
        <strain evidence="2">cv. Punajuju</strain>
        <tissue evidence="1">Leaves</tissue>
    </source>
</reference>
<gene>
    <name evidence="1" type="ORF">L2E82_18166</name>
</gene>